<dbReference type="VEuPathDB" id="CryptoDB:Vbra_10390"/>
<keyword evidence="1" id="KW-0547">Nucleotide-binding</keyword>
<feature type="region of interest" description="Disordered" evidence="6">
    <location>
        <begin position="469"/>
        <end position="498"/>
    </location>
</feature>
<keyword evidence="3" id="KW-0347">Helicase</keyword>
<evidence type="ECO:0000256" key="1">
    <source>
        <dbReference type="ARBA" id="ARBA00022741"/>
    </source>
</evidence>
<dbReference type="PANTHER" id="PTHR10887">
    <property type="entry name" value="DNA2/NAM7 HELICASE FAMILY"/>
    <property type="match status" value="1"/>
</dbReference>
<dbReference type="STRING" id="1169540.A0A0G4GUE1"/>
<dbReference type="Pfam" id="PF13087">
    <property type="entry name" value="AAA_12"/>
    <property type="match status" value="1"/>
</dbReference>
<dbReference type="InterPro" id="IPR041677">
    <property type="entry name" value="DNA2/NAM7_AAA_11"/>
</dbReference>
<dbReference type="OrthoDB" id="6513042at2759"/>
<evidence type="ECO:0000256" key="5">
    <source>
        <dbReference type="ARBA" id="ARBA00048432"/>
    </source>
</evidence>
<dbReference type="AlphaFoldDB" id="A0A0G4GUE1"/>
<feature type="region of interest" description="Disordered" evidence="6">
    <location>
        <begin position="88"/>
        <end position="139"/>
    </location>
</feature>
<keyword evidence="9" id="KW-1185">Reference proteome</keyword>
<dbReference type="InParanoid" id="A0A0G4GUE1"/>
<dbReference type="GO" id="GO:0035194">
    <property type="term" value="P:regulatory ncRNA-mediated post-transcriptional gene silencing"/>
    <property type="evidence" value="ECO:0007669"/>
    <property type="project" value="TreeGrafter"/>
</dbReference>
<dbReference type="SMART" id="SM00487">
    <property type="entry name" value="DEXDc"/>
    <property type="match status" value="1"/>
</dbReference>
<feature type="compositionally biased region" description="Basic and acidic residues" evidence="6">
    <location>
        <begin position="89"/>
        <end position="114"/>
    </location>
</feature>
<dbReference type="EMBL" id="CDMY01000821">
    <property type="protein sequence ID" value="CEM34455.1"/>
    <property type="molecule type" value="Genomic_DNA"/>
</dbReference>
<proteinExistence type="predicted"/>
<sequence length="1026" mass="112615">MPDELHPPIEQDHDSLHLHGREASDLHEGEDEGLMEPLVEGDAVDPGDHSSLEEIQHLQAFIVSVFNVALRTRNTKLIHRIVHLFPRSQPDDLTKDQNHRQAGESEAPTVERAEASPPPETEASAPVAAAAVSAPPEQPSFPVSGDLWERLIDRCVWQGVLGTHQARAVARGALRELTDVILPPRQFMSTRAGEHYHTVRGNLAWELLESVRNAVYFAKQDAAFGQRLEKGVEMFCEPCVGCDDMVVLSNALLRRDCKEWPSHPKRDNDTLRVWDLLWIGLPRGGAVSPSAANDAAYEYHLGVVRQFINSDQLAETGIINGSDEPSTYEGGSSVAKPSKRPTFRRLRSFGLSFEMAWSRLESNEVVMLVQLVDRLTNQHEMERIPREYLKYASGEGREAAAEWLRVGRYVASGERKEWIDKEGHEFIRVAPLHVSMIPYLRSLRALRSLTLQARLGRILHAHYPSARAKKSRSEKLADRAAALRHGHKHAHAHAAEVDESAPAASVSLLGRPWCQFPHRDSYSFTTEMRGLLVGRGPPGVVRQHLGGGLKGVDAMDWEDTDTWGITITSLVGGQRDALEKSLRQRLTIIQGPPGTGKTHTAAAIVLAWTIIDPHTNVLAVADSNAAAANLVATMRRLGVRCIRVGIDADETPTDAQAVKDAIRQHQVVVSTCVGAGGTSFQGAEFERVLVDECTQSTEPATLVALARKCRQLVLIGDANQLPPTVISREATQRGLSVSLFERLSASLSPSDDCFVMLDHQRRMHSSLSWWPNQHFYKEQLKNALPDSSLPPIVGFPWPSPTTKTADTNDVLRACFIDVSSAPQSTATDIEHVAEQMSEEAALPIVNAASDAEADGGGSDETSSDQPPASEGLEGCSFWNDREAKVVAAIVGRLLKGQHVTPAQIGVITPYRAQRQLLSREIGSVLGGLETAASGGLAIDTVDGFQGNERDLILVSLVRCNSDGRVGFLADPRRMNVAITRARRGIIVVGHRDTLSKRDTMWRRWVEWVAGSGGAVHWENIRSSFVP</sequence>
<dbReference type="SUPFAM" id="SSF52540">
    <property type="entry name" value="P-loop containing nucleoside triphosphate hydrolases"/>
    <property type="match status" value="1"/>
</dbReference>
<dbReference type="Gene3D" id="3.40.50.300">
    <property type="entry name" value="P-loop containing nucleotide triphosphate hydrolases"/>
    <property type="match status" value="2"/>
</dbReference>
<dbReference type="Proteomes" id="UP000041254">
    <property type="component" value="Unassembled WGS sequence"/>
</dbReference>
<gene>
    <name evidence="8" type="ORF">Vbra_10390</name>
</gene>
<dbReference type="GO" id="GO:0005829">
    <property type="term" value="C:cytosol"/>
    <property type="evidence" value="ECO:0007669"/>
    <property type="project" value="TreeGrafter"/>
</dbReference>
<feature type="compositionally biased region" description="Low complexity" evidence="6">
    <location>
        <begin position="121"/>
        <end position="135"/>
    </location>
</feature>
<dbReference type="GO" id="GO:0003678">
    <property type="term" value="F:DNA helicase activity"/>
    <property type="evidence" value="ECO:0007669"/>
    <property type="project" value="UniProtKB-EC"/>
</dbReference>
<dbReference type="InterPro" id="IPR014001">
    <property type="entry name" value="Helicase_ATP-bd"/>
</dbReference>
<accession>A0A0G4GUE1</accession>
<dbReference type="PANTHER" id="PTHR10887:SF322">
    <property type="entry name" value="HELICASE MOV-10"/>
    <property type="match status" value="1"/>
</dbReference>
<dbReference type="Pfam" id="PF13086">
    <property type="entry name" value="AAA_11"/>
    <property type="match status" value="1"/>
</dbReference>
<dbReference type="GO" id="GO:0005524">
    <property type="term" value="F:ATP binding"/>
    <property type="evidence" value="ECO:0007669"/>
    <property type="project" value="UniProtKB-KW"/>
</dbReference>
<name>A0A0G4GUE1_VITBC</name>
<keyword evidence="4" id="KW-0067">ATP-binding</keyword>
<evidence type="ECO:0000256" key="4">
    <source>
        <dbReference type="ARBA" id="ARBA00022840"/>
    </source>
</evidence>
<evidence type="ECO:0000259" key="7">
    <source>
        <dbReference type="SMART" id="SM00487"/>
    </source>
</evidence>
<keyword evidence="2" id="KW-0378">Hydrolase</keyword>
<feature type="domain" description="Helicase ATP-binding" evidence="7">
    <location>
        <begin position="566"/>
        <end position="779"/>
    </location>
</feature>
<evidence type="ECO:0000256" key="3">
    <source>
        <dbReference type="ARBA" id="ARBA00022806"/>
    </source>
</evidence>
<dbReference type="GO" id="GO:0016787">
    <property type="term" value="F:hydrolase activity"/>
    <property type="evidence" value="ECO:0007669"/>
    <property type="project" value="UniProtKB-KW"/>
</dbReference>
<dbReference type="FunFam" id="3.40.50.300:FF:000326">
    <property type="entry name" value="P-loop containing nucleoside triphosphate hydrolase"/>
    <property type="match status" value="1"/>
</dbReference>
<feature type="region of interest" description="Disordered" evidence="6">
    <location>
        <begin position="319"/>
        <end position="339"/>
    </location>
</feature>
<comment type="catalytic activity">
    <reaction evidence="5">
        <text>ATP + H2O = ADP + phosphate + H(+)</text>
        <dbReference type="Rhea" id="RHEA:13065"/>
        <dbReference type="ChEBI" id="CHEBI:15377"/>
        <dbReference type="ChEBI" id="CHEBI:15378"/>
        <dbReference type="ChEBI" id="CHEBI:30616"/>
        <dbReference type="ChEBI" id="CHEBI:43474"/>
        <dbReference type="ChEBI" id="CHEBI:456216"/>
        <dbReference type="EC" id="3.6.4.12"/>
    </reaction>
    <physiologicalReaction direction="left-to-right" evidence="5">
        <dbReference type="Rhea" id="RHEA:13066"/>
    </physiologicalReaction>
</comment>
<evidence type="ECO:0000256" key="2">
    <source>
        <dbReference type="ARBA" id="ARBA00022801"/>
    </source>
</evidence>
<dbReference type="InterPro" id="IPR045055">
    <property type="entry name" value="DNA2/NAM7-like"/>
</dbReference>
<protein>
    <recommendedName>
        <fullName evidence="7">Helicase ATP-binding domain-containing protein</fullName>
    </recommendedName>
</protein>
<dbReference type="InterPro" id="IPR027417">
    <property type="entry name" value="P-loop_NTPase"/>
</dbReference>
<evidence type="ECO:0000313" key="8">
    <source>
        <dbReference type="EMBL" id="CEM34455.1"/>
    </source>
</evidence>
<evidence type="ECO:0000256" key="6">
    <source>
        <dbReference type="SAM" id="MobiDB-lite"/>
    </source>
</evidence>
<dbReference type="InterPro" id="IPR041679">
    <property type="entry name" value="DNA2/NAM7-like_C"/>
</dbReference>
<dbReference type="InterPro" id="IPR047187">
    <property type="entry name" value="SF1_C_Upf1"/>
</dbReference>
<organism evidence="8 9">
    <name type="scientific">Vitrella brassicaformis (strain CCMP3155)</name>
    <dbReference type="NCBI Taxonomy" id="1169540"/>
    <lineage>
        <taxon>Eukaryota</taxon>
        <taxon>Sar</taxon>
        <taxon>Alveolata</taxon>
        <taxon>Colpodellida</taxon>
        <taxon>Vitrellaceae</taxon>
        <taxon>Vitrella</taxon>
    </lineage>
</organism>
<dbReference type="CDD" id="cd18808">
    <property type="entry name" value="SF1_C_Upf1"/>
    <property type="match status" value="1"/>
</dbReference>
<evidence type="ECO:0000313" key="9">
    <source>
        <dbReference type="Proteomes" id="UP000041254"/>
    </source>
</evidence>
<dbReference type="GO" id="GO:0005694">
    <property type="term" value="C:chromosome"/>
    <property type="evidence" value="ECO:0007669"/>
    <property type="project" value="UniProtKB-ARBA"/>
</dbReference>
<reference evidence="8 9" key="1">
    <citation type="submission" date="2014-11" db="EMBL/GenBank/DDBJ databases">
        <authorList>
            <person name="Zhu J."/>
            <person name="Qi W."/>
            <person name="Song R."/>
        </authorList>
    </citation>
    <scope>NUCLEOTIDE SEQUENCE [LARGE SCALE GENOMIC DNA]</scope>
</reference>
<dbReference type="GO" id="GO:0043186">
    <property type="term" value="C:P granule"/>
    <property type="evidence" value="ECO:0007669"/>
    <property type="project" value="TreeGrafter"/>
</dbReference>
<feature type="region of interest" description="Disordered" evidence="6">
    <location>
        <begin position="850"/>
        <end position="874"/>
    </location>
</feature>
<feature type="compositionally biased region" description="Basic residues" evidence="6">
    <location>
        <begin position="482"/>
        <end position="492"/>
    </location>
</feature>